<dbReference type="EMBL" id="JBBEGM010000009">
    <property type="protein sequence ID" value="MEJ2863603.1"/>
    <property type="molecule type" value="Genomic_DNA"/>
</dbReference>
<name>A0ABU8MB05_9PSEU</name>
<protein>
    <recommendedName>
        <fullName evidence="3">AraC family transcriptional regulator</fullName>
    </recommendedName>
</protein>
<dbReference type="RefSeq" id="WP_337704968.1">
    <property type="nucleotide sequence ID" value="NZ_JBBEGM010000009.1"/>
</dbReference>
<organism evidence="1 2">
    <name type="scientific">Actinomycetospora flava</name>
    <dbReference type="NCBI Taxonomy" id="3129232"/>
    <lineage>
        <taxon>Bacteria</taxon>
        <taxon>Bacillati</taxon>
        <taxon>Actinomycetota</taxon>
        <taxon>Actinomycetes</taxon>
        <taxon>Pseudonocardiales</taxon>
        <taxon>Pseudonocardiaceae</taxon>
        <taxon>Actinomycetospora</taxon>
    </lineage>
</organism>
<comment type="caution">
    <text evidence="1">The sequence shown here is derived from an EMBL/GenBank/DDBJ whole genome shotgun (WGS) entry which is preliminary data.</text>
</comment>
<dbReference type="Proteomes" id="UP001369736">
    <property type="component" value="Unassembled WGS sequence"/>
</dbReference>
<reference evidence="1 2" key="1">
    <citation type="submission" date="2024-03" db="EMBL/GenBank/DDBJ databases">
        <title>Actinomycetospora sp. OC33-EN07, a novel actinomycete isolated from wild orchid (Aerides multiflora).</title>
        <authorList>
            <person name="Suriyachadkun C."/>
        </authorList>
    </citation>
    <scope>NUCLEOTIDE SEQUENCE [LARGE SCALE GENOMIC DNA]</scope>
    <source>
        <strain evidence="1 2">OC33-EN07</strain>
    </source>
</reference>
<evidence type="ECO:0008006" key="3">
    <source>
        <dbReference type="Google" id="ProtNLM"/>
    </source>
</evidence>
<evidence type="ECO:0000313" key="2">
    <source>
        <dbReference type="Proteomes" id="UP001369736"/>
    </source>
</evidence>
<keyword evidence="2" id="KW-1185">Reference proteome</keyword>
<proteinExistence type="predicted"/>
<accession>A0ABU8MB05</accession>
<sequence length="270" mass="29297">MLDPGGMAPTPCIAVDRYTGNDRDEIERFLTETYGVTSLHHPRRGDEVWFEHTTVATGDVALNRLTSTLPFATTTGPLRQVIVVSPRGGTLTWTTNRHGEVRVADRGVALAPVGEDFGCVVEPCEIDVVALDAPRLADYAAHHCGIAPGTLEFTALRPLSPALARHWLNIVTHVHDDVLANPWAAAQPILRDQAFCALAAALLSTFPNTALDHVTDPDTPRITSEVSPTTLSRILDDLETHEPGMVAALSGLPVHEVLDELRRRTRPHTA</sequence>
<gene>
    <name evidence="1" type="ORF">WCD58_20755</name>
</gene>
<evidence type="ECO:0000313" key="1">
    <source>
        <dbReference type="EMBL" id="MEJ2863603.1"/>
    </source>
</evidence>